<evidence type="ECO:0000313" key="3">
    <source>
        <dbReference type="Proteomes" id="UP000325440"/>
    </source>
</evidence>
<dbReference type="InterPro" id="IPR036873">
    <property type="entry name" value="Rhodanese-like_dom_sf"/>
</dbReference>
<gene>
    <name evidence="2" type="ORF">CINCED_3A002870</name>
</gene>
<evidence type="ECO:0000313" key="2">
    <source>
        <dbReference type="EMBL" id="VVC39911.1"/>
    </source>
</evidence>
<dbReference type="SMART" id="SM00450">
    <property type="entry name" value="RHOD"/>
    <property type="match status" value="1"/>
</dbReference>
<dbReference type="PROSITE" id="PS50206">
    <property type="entry name" value="RHODANESE_3"/>
    <property type="match status" value="1"/>
</dbReference>
<dbReference type="SUPFAM" id="SSF52821">
    <property type="entry name" value="Rhodanese/Cell cycle control phosphatase"/>
    <property type="match status" value="1"/>
</dbReference>
<name>A0A5E4NBT0_9HEMI</name>
<dbReference type="OrthoDB" id="566238at2759"/>
<dbReference type="Pfam" id="PF00581">
    <property type="entry name" value="Rhodanese"/>
    <property type="match status" value="1"/>
</dbReference>
<accession>A0A5E4NBT0</accession>
<feature type="domain" description="Rhodanese" evidence="1">
    <location>
        <begin position="17"/>
        <end position="113"/>
    </location>
</feature>
<dbReference type="EMBL" id="CABPRJ010001898">
    <property type="protein sequence ID" value="VVC39911.1"/>
    <property type="molecule type" value="Genomic_DNA"/>
</dbReference>
<dbReference type="GO" id="GO:0004792">
    <property type="term" value="F:thiosulfate-cyanide sulfurtransferase activity"/>
    <property type="evidence" value="ECO:0007669"/>
    <property type="project" value="TreeGrafter"/>
</dbReference>
<dbReference type="PANTHER" id="PTHR44086">
    <property type="entry name" value="THIOSULFATE SULFURTRANSFERASE RDL2, MITOCHONDRIAL-RELATED"/>
    <property type="match status" value="1"/>
</dbReference>
<sequence>MCAYYEHVDYEYLVEKIGKNTFVIDVREEHEIIATGSIPNSINIPLSHLERELSLPDHVFMEKYKVRKPHKHHDEIVFSCARGNRSQHAAEIAHKLEFKKLFNFKGGWAEWSSKHHC</sequence>
<dbReference type="GO" id="GO:0005739">
    <property type="term" value="C:mitochondrion"/>
    <property type="evidence" value="ECO:0007669"/>
    <property type="project" value="TreeGrafter"/>
</dbReference>
<dbReference type="InterPro" id="IPR001763">
    <property type="entry name" value="Rhodanese-like_dom"/>
</dbReference>
<keyword evidence="3" id="KW-1185">Reference proteome</keyword>
<dbReference type="Proteomes" id="UP000325440">
    <property type="component" value="Unassembled WGS sequence"/>
</dbReference>
<protein>
    <submittedName>
        <fullName evidence="2">Rhodanese-like domain</fullName>
    </submittedName>
</protein>
<proteinExistence type="predicted"/>
<organism evidence="2 3">
    <name type="scientific">Cinara cedri</name>
    <dbReference type="NCBI Taxonomy" id="506608"/>
    <lineage>
        <taxon>Eukaryota</taxon>
        <taxon>Metazoa</taxon>
        <taxon>Ecdysozoa</taxon>
        <taxon>Arthropoda</taxon>
        <taxon>Hexapoda</taxon>
        <taxon>Insecta</taxon>
        <taxon>Pterygota</taxon>
        <taxon>Neoptera</taxon>
        <taxon>Paraneoptera</taxon>
        <taxon>Hemiptera</taxon>
        <taxon>Sternorrhyncha</taxon>
        <taxon>Aphidomorpha</taxon>
        <taxon>Aphidoidea</taxon>
        <taxon>Aphididae</taxon>
        <taxon>Lachninae</taxon>
        <taxon>Cinara</taxon>
    </lineage>
</organism>
<dbReference type="Gene3D" id="3.40.250.10">
    <property type="entry name" value="Rhodanese-like domain"/>
    <property type="match status" value="1"/>
</dbReference>
<reference evidence="2 3" key="1">
    <citation type="submission" date="2019-08" db="EMBL/GenBank/DDBJ databases">
        <authorList>
            <person name="Alioto T."/>
            <person name="Alioto T."/>
            <person name="Gomez Garrido J."/>
        </authorList>
    </citation>
    <scope>NUCLEOTIDE SEQUENCE [LARGE SCALE GENOMIC DNA]</scope>
</reference>
<dbReference type="AlphaFoldDB" id="A0A5E4NBT0"/>
<evidence type="ECO:0000259" key="1">
    <source>
        <dbReference type="PROSITE" id="PS50206"/>
    </source>
</evidence>
<dbReference type="PANTHER" id="PTHR44086:SF10">
    <property type="entry name" value="THIOSULFATE SULFURTRANSFERASE_RHODANESE-LIKE DOMAIN-CONTAINING PROTEIN 3"/>
    <property type="match status" value="1"/>
</dbReference>